<sequence>MFGIGSAYIGIQNRRAVFIPHGDYYKGFAIIYYPASQTPILVEG</sequence>
<dbReference type="KEGG" id="coc:Coch_0526"/>
<accession>C7M732</accession>
<gene>
    <name evidence="1" type="ordered locus">Coch_0526</name>
</gene>
<name>C7M732_CAPOD</name>
<protein>
    <submittedName>
        <fullName evidence="1">Uncharacterized protein</fullName>
    </submittedName>
</protein>
<dbReference type="Proteomes" id="UP000006650">
    <property type="component" value="Chromosome"/>
</dbReference>
<dbReference type="HOGENOM" id="CLU_3213970_0_0_10"/>
<dbReference type="AlphaFoldDB" id="C7M732"/>
<organism evidence="1 2">
    <name type="scientific">Capnocytophaga ochracea (strain ATCC 27872 / DSM 7271 / CCUG 9716 / JCM 12966 / NCTC 12371 / SS31 / VPI 2845)</name>
    <name type="common">Bacteroides ochraceus</name>
    <dbReference type="NCBI Taxonomy" id="521097"/>
    <lineage>
        <taxon>Bacteria</taxon>
        <taxon>Pseudomonadati</taxon>
        <taxon>Bacteroidota</taxon>
        <taxon>Flavobacteriia</taxon>
        <taxon>Flavobacteriales</taxon>
        <taxon>Flavobacteriaceae</taxon>
        <taxon>Capnocytophaga</taxon>
    </lineage>
</organism>
<evidence type="ECO:0000313" key="1">
    <source>
        <dbReference type="EMBL" id="ACU92086.1"/>
    </source>
</evidence>
<proteinExistence type="predicted"/>
<evidence type="ECO:0000313" key="2">
    <source>
        <dbReference type="Proteomes" id="UP000006650"/>
    </source>
</evidence>
<keyword evidence="2" id="KW-1185">Reference proteome</keyword>
<dbReference type="EMBL" id="CP001632">
    <property type="protein sequence ID" value="ACU92086.1"/>
    <property type="molecule type" value="Genomic_DNA"/>
</dbReference>
<reference evidence="1 2" key="1">
    <citation type="journal article" date="2009" name="Stand. Genomic Sci.">
        <title>Complete genome sequence of Capnocytophaga ochracea type strain (VPI 2845).</title>
        <authorList>
            <person name="Mavrommatis K."/>
            <person name="Gronow S."/>
            <person name="Saunders E."/>
            <person name="Land M."/>
            <person name="Lapidus A."/>
            <person name="Copeland A."/>
            <person name="Glavina Del Rio T."/>
            <person name="Nolan M."/>
            <person name="Lucas S."/>
            <person name="Chen F."/>
            <person name="Tice H."/>
            <person name="Cheng J.F."/>
            <person name="Bruce D."/>
            <person name="Goodwin L."/>
            <person name="Pitluck S."/>
            <person name="Pati A."/>
            <person name="Ivanova N."/>
            <person name="Chen A."/>
            <person name="Palaniappan K."/>
            <person name="Chain P."/>
            <person name="Hauser L."/>
            <person name="Chang Y.J."/>
            <person name="Jeffries C.D."/>
            <person name="Brettin T."/>
            <person name="Detter J.C."/>
            <person name="Han C."/>
            <person name="Bristow J."/>
            <person name="Goker M."/>
            <person name="Rohde M."/>
            <person name="Eisen J.A."/>
            <person name="Markowitz V."/>
            <person name="Kyrpides N.C."/>
            <person name="Klenk H.P."/>
            <person name="Hugenholtz P."/>
        </authorList>
    </citation>
    <scope>NUCLEOTIDE SEQUENCE [LARGE SCALE GENOMIC DNA]</scope>
    <source>
        <strain evidence="2">ATCC 27872 / DSM 7271 / JCM 12966 / VPI 2845</strain>
    </source>
</reference>